<dbReference type="Proteomes" id="UP000187283">
    <property type="component" value="Unassembled WGS sequence"/>
</dbReference>
<keyword evidence="11" id="KW-0131">Cell cycle</keyword>
<dbReference type="InterPro" id="IPR010935">
    <property type="entry name" value="SMC_hinge"/>
</dbReference>
<feature type="region of interest" description="Disordered" evidence="13">
    <location>
        <begin position="218"/>
        <end position="237"/>
    </location>
</feature>
<protein>
    <recommendedName>
        <fullName evidence="3">Structural maintenance of chromosomes protein 4</fullName>
    </recommendedName>
</protein>
<dbReference type="Gene3D" id="3.40.50.300">
    <property type="entry name" value="P-loop containing nucleotide triphosphate hydrolases"/>
    <property type="match status" value="2"/>
</dbReference>
<dbReference type="PANTHER" id="PTHR18937:SF172">
    <property type="entry name" value="STRUCTURAL MAINTENANCE OF CHROMOSOMES PROTEIN"/>
    <property type="match status" value="1"/>
</dbReference>
<evidence type="ECO:0000256" key="7">
    <source>
        <dbReference type="ARBA" id="ARBA00022840"/>
    </source>
</evidence>
<gene>
    <name evidence="15" type="ORF">AYI70_g11607</name>
    <name evidence="16" type="ORF">AYI70_g2040</name>
</gene>
<dbReference type="PIRSF" id="PIRSF005719">
    <property type="entry name" value="SMC"/>
    <property type="match status" value="1"/>
</dbReference>
<evidence type="ECO:0000256" key="6">
    <source>
        <dbReference type="ARBA" id="ARBA00022776"/>
    </source>
</evidence>
<comment type="similarity">
    <text evidence="2">Belongs to the SMC family. SMC4 subfamily.</text>
</comment>
<keyword evidence="8 12" id="KW-0175">Coiled coil</keyword>
<feature type="coiled-coil region" evidence="12">
    <location>
        <begin position="353"/>
        <end position="422"/>
    </location>
</feature>
<dbReference type="Pfam" id="PF06470">
    <property type="entry name" value="SMC_hinge"/>
    <property type="match status" value="1"/>
</dbReference>
<dbReference type="EMBL" id="LSSN01000479">
    <property type="protein sequence ID" value="OMJ23755.1"/>
    <property type="molecule type" value="Genomic_DNA"/>
</dbReference>
<feature type="domain" description="SMC hinge" evidence="14">
    <location>
        <begin position="460"/>
        <end position="573"/>
    </location>
</feature>
<feature type="compositionally biased region" description="Basic and acidic residues" evidence="13">
    <location>
        <begin position="219"/>
        <end position="237"/>
    </location>
</feature>
<dbReference type="InterPro" id="IPR036277">
    <property type="entry name" value="SMC_hinge_sf"/>
</dbReference>
<dbReference type="SUPFAM" id="SSF57997">
    <property type="entry name" value="Tropomyosin"/>
    <property type="match status" value="1"/>
</dbReference>
<dbReference type="FunFam" id="3.40.50.300:FF:000481">
    <property type="entry name" value="Structural maintenance of chromosomes 4"/>
    <property type="match status" value="1"/>
</dbReference>
<dbReference type="GO" id="GO:0051301">
    <property type="term" value="P:cell division"/>
    <property type="evidence" value="ECO:0007669"/>
    <property type="project" value="UniProtKB-KW"/>
</dbReference>
<name>A0A1R1X143_9FUNG</name>
<keyword evidence="6" id="KW-0498">Mitosis</keyword>
<feature type="coiled-coil region" evidence="12">
    <location>
        <begin position="831"/>
        <end position="879"/>
    </location>
</feature>
<dbReference type="InterPro" id="IPR027417">
    <property type="entry name" value="P-loop_NTPase"/>
</dbReference>
<dbReference type="SMART" id="SM00968">
    <property type="entry name" value="SMC_hinge"/>
    <property type="match status" value="1"/>
</dbReference>
<evidence type="ECO:0000256" key="5">
    <source>
        <dbReference type="ARBA" id="ARBA00022741"/>
    </source>
</evidence>
<dbReference type="AlphaFoldDB" id="A0A1R1X143"/>
<comment type="caution">
    <text evidence="15">The sequence shown here is derived from an EMBL/GenBank/DDBJ whole genome shotgun (WGS) entry which is preliminary data.</text>
</comment>
<dbReference type="GO" id="GO:0005634">
    <property type="term" value="C:nucleus"/>
    <property type="evidence" value="ECO:0007669"/>
    <property type="project" value="UniProtKB-SubCell"/>
</dbReference>
<dbReference type="SUPFAM" id="SSF75553">
    <property type="entry name" value="Smc hinge domain"/>
    <property type="match status" value="1"/>
</dbReference>
<dbReference type="SUPFAM" id="SSF52540">
    <property type="entry name" value="P-loop containing nucleoside triphosphate hydrolases"/>
    <property type="match status" value="2"/>
</dbReference>
<dbReference type="Gene3D" id="3.30.70.1620">
    <property type="match status" value="1"/>
</dbReference>
<dbReference type="Gene3D" id="1.10.287.1490">
    <property type="match status" value="1"/>
</dbReference>
<keyword evidence="7" id="KW-0067">ATP-binding</keyword>
<dbReference type="InterPro" id="IPR003395">
    <property type="entry name" value="RecF/RecN/SMC_N"/>
</dbReference>
<dbReference type="EMBL" id="LSSN01005824">
    <property type="protein sequence ID" value="OMJ08339.1"/>
    <property type="molecule type" value="Genomic_DNA"/>
</dbReference>
<evidence type="ECO:0000256" key="4">
    <source>
        <dbReference type="ARBA" id="ARBA00022618"/>
    </source>
</evidence>
<evidence type="ECO:0000256" key="9">
    <source>
        <dbReference type="ARBA" id="ARBA00023067"/>
    </source>
</evidence>
<sequence>MATEGNEQSMEPAPTTRLIIEKMELHNFKSYAGTQTIGPFHESFSAIVGPNGSGKSNVIDSLLFVFGFRATKIRQGKLSELIHNSKNGPKVNQCSVDVYFKEIYKNSDIDTKNNTVPGSEIIISRAAYSNGSSKYFINHSTSSLSEAKKDESVNYVIMENDLALKKNALFQLKLSENETEYQKVQASYDEVQNRFNLEQKNTFNIKEEIKSLELQFKQSQKDHEKTESGLKDLTKEQSKVEREEVQLLENQKHLKNKLKKLEKSFEEMKQSIVQNQDTEKRSISDIEKANKDLIELENNLESSNKELQSITDQLKGKTEKFTEQIREKQKDLEPWRIQISSQKSKLEVIRTEIELIQSKYNKSDNQVEKAENELLELRKYRSLKDKEMSEQVEEFGELEIKIEQLKGRIDELKKRDSETNSKLHASIQAEEEAKTSISASNSQNTVLKSLLKERDLGRISGIYGRLGSLGTIDNKFDIAISTSCPNLESIVVQNVSSGQQCVEFLRRNNIGRARFIMLDELQKFDLSPKQFPEGSQRLFDLVKPSDAKFAPAFFHALGNTLVTNNLEQARKIAYGGSQRFRVVTLDGKLIDSSGTMSGGGSRIIKGAMSSVPKRDDITPQKLQLLTEARVKLENEAQNLSSLIQQSNNELRSLNSRYSSLEQELPKTEMDLKSSEERVQECKKQLAQLKSQTTTSPSKSDIKELSALEIKAKEIENGISQLQAECSSIELEIKSLNNEIMQAGGVKLRSQKAIVNSINDQIQLVNENIDTYESTRSRSSAEIARLLRNLEKKREEKDVTVSQCENIEVLISQKRAELEIISTKVNEVKFVLEEKLEALEKLKATFDSRQEEFNKIRTNEAQLKMEIEDTERALAENKRRSNYWKGELSRLQLQTIPEEIELPEPQPQSLPKLLPEALEELDPISLDKEISQLSSKLENSKPNLSVIAEYARRTVELNGHQRELDRISEERDSASNKYSDLHKQRLNTFMEGFNIISYKLKEMYQLITMGGSAELELVDSLDPFVEGILFSVMPPKKSWKNISDLSGGEKTLSSLALVFALHHFKPTPIYVMDEIDAALDFRNVSIVANYIKQRTENAQFIVISLRNNMFELADWLVGIYKTDNKTKSITLNPLVSEKLLKS</sequence>
<accession>A0A1R1X143</accession>
<organism evidence="15 17">
    <name type="scientific">Smittium culicis</name>
    <dbReference type="NCBI Taxonomy" id="133412"/>
    <lineage>
        <taxon>Eukaryota</taxon>
        <taxon>Fungi</taxon>
        <taxon>Fungi incertae sedis</taxon>
        <taxon>Zoopagomycota</taxon>
        <taxon>Kickxellomycotina</taxon>
        <taxon>Harpellomycetes</taxon>
        <taxon>Harpellales</taxon>
        <taxon>Legeriomycetaceae</taxon>
        <taxon>Smittium</taxon>
    </lineage>
</organism>
<dbReference type="Pfam" id="PF02463">
    <property type="entry name" value="SMC_N"/>
    <property type="match status" value="1"/>
</dbReference>
<dbReference type="GO" id="GO:0007076">
    <property type="term" value="P:mitotic chromosome condensation"/>
    <property type="evidence" value="ECO:0007669"/>
    <property type="project" value="TreeGrafter"/>
</dbReference>
<dbReference type="GO" id="GO:0016887">
    <property type="term" value="F:ATP hydrolysis activity"/>
    <property type="evidence" value="ECO:0007669"/>
    <property type="project" value="InterPro"/>
</dbReference>
<comment type="subcellular location">
    <subcellularLocation>
        <location evidence="1">Nucleus</location>
    </subcellularLocation>
</comment>
<dbReference type="GO" id="GO:0000796">
    <property type="term" value="C:condensin complex"/>
    <property type="evidence" value="ECO:0007669"/>
    <property type="project" value="TreeGrafter"/>
</dbReference>
<evidence type="ECO:0000259" key="14">
    <source>
        <dbReference type="SMART" id="SM00968"/>
    </source>
</evidence>
<evidence type="ECO:0000256" key="2">
    <source>
        <dbReference type="ARBA" id="ARBA00006005"/>
    </source>
</evidence>
<dbReference type="GO" id="GO:0005524">
    <property type="term" value="F:ATP binding"/>
    <property type="evidence" value="ECO:0007669"/>
    <property type="project" value="UniProtKB-KW"/>
</dbReference>
<evidence type="ECO:0000256" key="8">
    <source>
        <dbReference type="ARBA" id="ARBA00023054"/>
    </source>
</evidence>
<keyword evidence="9" id="KW-0226">DNA condensation</keyword>
<feature type="coiled-coil region" evidence="12">
    <location>
        <begin position="622"/>
        <end position="806"/>
    </location>
</feature>
<keyword evidence="10" id="KW-0539">Nucleus</keyword>
<evidence type="ECO:0000256" key="12">
    <source>
        <dbReference type="SAM" id="Coils"/>
    </source>
</evidence>
<evidence type="ECO:0000313" key="17">
    <source>
        <dbReference type="Proteomes" id="UP000187283"/>
    </source>
</evidence>
<evidence type="ECO:0000256" key="11">
    <source>
        <dbReference type="ARBA" id="ARBA00023306"/>
    </source>
</evidence>
<proteinExistence type="inferred from homology"/>
<evidence type="ECO:0000256" key="1">
    <source>
        <dbReference type="ARBA" id="ARBA00004123"/>
    </source>
</evidence>
<dbReference type="InterPro" id="IPR024704">
    <property type="entry name" value="SMC"/>
</dbReference>
<dbReference type="PANTHER" id="PTHR18937">
    <property type="entry name" value="STRUCTURAL MAINTENANCE OF CHROMOSOMES SMC FAMILY MEMBER"/>
    <property type="match status" value="1"/>
</dbReference>
<keyword evidence="5" id="KW-0547">Nucleotide-binding</keyword>
<reference evidence="15 17" key="1">
    <citation type="submission" date="2017-01" db="EMBL/GenBank/DDBJ databases">
        <authorList>
            <person name="Mah S.A."/>
            <person name="Swanson W.J."/>
            <person name="Moy G.W."/>
            <person name="Vacquier V.D."/>
        </authorList>
    </citation>
    <scope>NUCLEOTIDE SEQUENCE [LARGE SCALE GENOMIC DNA]</scope>
    <source>
        <strain evidence="15 17">GSMNP</strain>
    </source>
</reference>
<keyword evidence="17" id="KW-1185">Reference proteome</keyword>
<feature type="coiled-coil region" evidence="12">
    <location>
        <begin position="956"/>
        <end position="983"/>
    </location>
</feature>
<evidence type="ECO:0000313" key="16">
    <source>
        <dbReference type="EMBL" id="OMJ23755.1"/>
    </source>
</evidence>
<dbReference type="Gene3D" id="1.20.1060.20">
    <property type="match status" value="1"/>
</dbReference>
<dbReference type="OrthoDB" id="5575062at2759"/>
<evidence type="ECO:0000256" key="10">
    <source>
        <dbReference type="ARBA" id="ARBA00023242"/>
    </source>
</evidence>
<evidence type="ECO:0000313" key="15">
    <source>
        <dbReference type="EMBL" id="OMJ08339.1"/>
    </source>
</evidence>
<evidence type="ECO:0000256" key="3">
    <source>
        <dbReference type="ARBA" id="ARBA00018693"/>
    </source>
</evidence>
<keyword evidence="4" id="KW-0132">Cell division</keyword>
<dbReference type="STRING" id="133412.A0A1R1X143"/>
<evidence type="ECO:0000256" key="13">
    <source>
        <dbReference type="SAM" id="MobiDB-lite"/>
    </source>
</evidence>